<dbReference type="Pfam" id="PF00486">
    <property type="entry name" value="Trans_reg_C"/>
    <property type="match status" value="1"/>
</dbReference>
<dbReference type="Gene3D" id="3.40.50.300">
    <property type="entry name" value="P-loop containing nucleotide triphosphate hydrolases"/>
    <property type="match status" value="1"/>
</dbReference>
<feature type="DNA-binding region" description="OmpR/PhoB-type" evidence="2">
    <location>
        <begin position="3"/>
        <end position="101"/>
    </location>
</feature>
<keyword evidence="5" id="KW-1185">Reference proteome</keyword>
<name>A0A512N6K7_9HYPH</name>
<reference evidence="4 5" key="1">
    <citation type="submission" date="2019-07" db="EMBL/GenBank/DDBJ databases">
        <title>Whole genome shotgun sequence of Reyranella soli NBRC 108950.</title>
        <authorList>
            <person name="Hosoyama A."/>
            <person name="Uohara A."/>
            <person name="Ohji S."/>
            <person name="Ichikawa N."/>
        </authorList>
    </citation>
    <scope>NUCLEOTIDE SEQUENCE [LARGE SCALE GENOMIC DNA]</scope>
    <source>
        <strain evidence="4 5">NBRC 108950</strain>
    </source>
</reference>
<protein>
    <recommendedName>
        <fullName evidence="3">OmpR/PhoB-type domain-containing protein</fullName>
    </recommendedName>
</protein>
<organism evidence="4 5">
    <name type="scientific">Reyranella soli</name>
    <dbReference type="NCBI Taxonomy" id="1230389"/>
    <lineage>
        <taxon>Bacteria</taxon>
        <taxon>Pseudomonadati</taxon>
        <taxon>Pseudomonadota</taxon>
        <taxon>Alphaproteobacteria</taxon>
        <taxon>Hyphomicrobiales</taxon>
        <taxon>Reyranellaceae</taxon>
        <taxon>Reyranella</taxon>
    </lineage>
</organism>
<dbReference type="GO" id="GO:0003677">
    <property type="term" value="F:DNA binding"/>
    <property type="evidence" value="ECO:0007669"/>
    <property type="project" value="UniProtKB-UniRule"/>
</dbReference>
<evidence type="ECO:0000256" key="1">
    <source>
        <dbReference type="ARBA" id="ARBA00023125"/>
    </source>
</evidence>
<dbReference type="CDD" id="cd00383">
    <property type="entry name" value="trans_reg_C"/>
    <property type="match status" value="1"/>
</dbReference>
<dbReference type="Proteomes" id="UP000321058">
    <property type="component" value="Unassembled WGS sequence"/>
</dbReference>
<dbReference type="InterPro" id="IPR001867">
    <property type="entry name" value="OmpR/PhoB-type_DNA-bd"/>
</dbReference>
<evidence type="ECO:0000313" key="4">
    <source>
        <dbReference type="EMBL" id="GEP54622.1"/>
    </source>
</evidence>
<feature type="domain" description="OmpR/PhoB-type" evidence="3">
    <location>
        <begin position="3"/>
        <end position="101"/>
    </location>
</feature>
<evidence type="ECO:0000259" key="3">
    <source>
        <dbReference type="PROSITE" id="PS51755"/>
    </source>
</evidence>
<dbReference type="PRINTS" id="PR00364">
    <property type="entry name" value="DISEASERSIST"/>
</dbReference>
<dbReference type="EMBL" id="BKAJ01000031">
    <property type="protein sequence ID" value="GEP54622.1"/>
    <property type="molecule type" value="Genomic_DNA"/>
</dbReference>
<dbReference type="PANTHER" id="PTHR47691">
    <property type="entry name" value="REGULATOR-RELATED"/>
    <property type="match status" value="1"/>
</dbReference>
<evidence type="ECO:0000313" key="5">
    <source>
        <dbReference type="Proteomes" id="UP000321058"/>
    </source>
</evidence>
<dbReference type="AlphaFoldDB" id="A0A512N6K7"/>
<dbReference type="InterPro" id="IPR027417">
    <property type="entry name" value="P-loop_NTPase"/>
</dbReference>
<accession>A0A512N6K7</accession>
<dbReference type="InterPro" id="IPR002182">
    <property type="entry name" value="NB-ARC"/>
</dbReference>
<dbReference type="PROSITE" id="PS51755">
    <property type="entry name" value="OMPR_PHOB"/>
    <property type="match status" value="1"/>
</dbReference>
<dbReference type="PANTHER" id="PTHR47691:SF3">
    <property type="entry name" value="HTH-TYPE TRANSCRIPTIONAL REGULATOR RV0890C-RELATED"/>
    <property type="match status" value="1"/>
</dbReference>
<dbReference type="GO" id="GO:0006355">
    <property type="term" value="P:regulation of DNA-templated transcription"/>
    <property type="evidence" value="ECO:0007669"/>
    <property type="project" value="InterPro"/>
</dbReference>
<dbReference type="RefSeq" id="WP_170302948.1">
    <property type="nucleotide sequence ID" value="NZ_BKAJ01000031.1"/>
</dbReference>
<dbReference type="Gene3D" id="1.10.10.10">
    <property type="entry name" value="Winged helix-like DNA-binding domain superfamily/Winged helix DNA-binding domain"/>
    <property type="match status" value="1"/>
</dbReference>
<evidence type="ECO:0000256" key="2">
    <source>
        <dbReference type="PROSITE-ProRule" id="PRU01091"/>
    </source>
</evidence>
<dbReference type="Pfam" id="PF25872">
    <property type="entry name" value="HTH_77"/>
    <property type="match status" value="1"/>
</dbReference>
<dbReference type="SUPFAM" id="SSF46894">
    <property type="entry name" value="C-terminal effector domain of the bipartite response regulators"/>
    <property type="match status" value="1"/>
</dbReference>
<dbReference type="GO" id="GO:0043531">
    <property type="term" value="F:ADP binding"/>
    <property type="evidence" value="ECO:0007669"/>
    <property type="project" value="InterPro"/>
</dbReference>
<gene>
    <name evidence="4" type="ORF">RSO01_17880</name>
</gene>
<dbReference type="Pfam" id="PF00931">
    <property type="entry name" value="NB-ARC"/>
    <property type="match status" value="1"/>
</dbReference>
<dbReference type="InterPro" id="IPR016032">
    <property type="entry name" value="Sig_transdc_resp-reg_C-effctor"/>
</dbReference>
<dbReference type="SUPFAM" id="SSF52540">
    <property type="entry name" value="P-loop containing nucleoside triphosphate hydrolases"/>
    <property type="match status" value="1"/>
</dbReference>
<keyword evidence="1 2" id="KW-0238">DNA-binding</keyword>
<dbReference type="GO" id="GO:0000160">
    <property type="term" value="P:phosphorelay signal transduction system"/>
    <property type="evidence" value="ECO:0007669"/>
    <property type="project" value="InterPro"/>
</dbReference>
<comment type="caution">
    <text evidence="4">The sequence shown here is derived from an EMBL/GenBank/DDBJ whole genome shotgun (WGS) entry which is preliminary data.</text>
</comment>
<dbReference type="SMART" id="SM00862">
    <property type="entry name" value="Trans_reg_C"/>
    <property type="match status" value="1"/>
</dbReference>
<dbReference type="InterPro" id="IPR036388">
    <property type="entry name" value="WH-like_DNA-bd_sf"/>
</dbReference>
<dbReference type="InterPro" id="IPR058852">
    <property type="entry name" value="HTH_77"/>
</dbReference>
<proteinExistence type="predicted"/>
<sequence length="480" mass="50678">MADGSFVFGPFRLLVAHRVLLRDDRPLRLGSRAFDLLAFLVQRAGETIGNDELMAAVWSGVHVDDNTLRVHVAALRRALGDGPGGNHYIANEPGRGYSFAAPVSREQGDASDARSTADRPAHNLPVSLTHVIGRDEIIAALAAQLRARRFLTILGPGGVGKTTVAVAIADQLSGSYADGVRFVGLGSLLDPDLVAATVRAAFGEAPADADALASLAAALRDKRVLIVLDSCEHVVQAAAALAVTLLQAAPGVAILSTSREALRAEGEWVQRLPSLAVPPKSASLGAAEALAFAAVQLFSERAAASMHGFTLADEDVPVAVDICRRLDGIPFAIELAAARIDVYGLRGLATLINDRLLLAARGRRTAQPRHQTLSALLDWSYDLLSPTEAAVLRRLAVFADDFSLDAAQAVAGDIAGLALTDQLVSLIQKSLVVADLADEGARYRLLTTTRLYALEKLRAAGEEADANRRHAAYVESLAGR</sequence>